<dbReference type="Pfam" id="PF00233">
    <property type="entry name" value="PDEase_I"/>
    <property type="match status" value="1"/>
</dbReference>
<feature type="domain" description="PDEase" evidence="10">
    <location>
        <begin position="502"/>
        <end position="827"/>
    </location>
</feature>
<dbReference type="GO" id="GO:0046872">
    <property type="term" value="F:metal ion binding"/>
    <property type="evidence" value="ECO:0007669"/>
    <property type="project" value="UniProtKB-KW"/>
</dbReference>
<feature type="region of interest" description="Disordered" evidence="9">
    <location>
        <begin position="843"/>
        <end position="862"/>
    </location>
</feature>
<evidence type="ECO:0000256" key="8">
    <source>
        <dbReference type="RuleBase" id="RU363067"/>
    </source>
</evidence>
<dbReference type="AlphaFoldDB" id="A0AAD9NQ83"/>
<dbReference type="InterPro" id="IPR003018">
    <property type="entry name" value="GAF"/>
</dbReference>
<dbReference type="InterPro" id="IPR023174">
    <property type="entry name" value="PDEase_CS"/>
</dbReference>
<dbReference type="InterPro" id="IPR023088">
    <property type="entry name" value="PDEase"/>
</dbReference>
<dbReference type="CDD" id="cd00077">
    <property type="entry name" value="HDc"/>
    <property type="match status" value="1"/>
</dbReference>
<dbReference type="FunFam" id="3.30.450.40:FF:000007">
    <property type="entry name" value="Phosphodiesterase"/>
    <property type="match status" value="1"/>
</dbReference>
<dbReference type="SUPFAM" id="SSF55781">
    <property type="entry name" value="GAF domain-like"/>
    <property type="match status" value="2"/>
</dbReference>
<feature type="binding site" evidence="7">
    <location>
        <position position="622"/>
    </location>
    <ligand>
        <name>Zn(2+)</name>
        <dbReference type="ChEBI" id="CHEBI:29105"/>
        <label>2</label>
    </ligand>
</feature>
<dbReference type="EC" id="3.1.4.-" evidence="8"/>
<keyword evidence="2" id="KW-0140">cGMP</keyword>
<keyword evidence="4 8" id="KW-0378">Hydrolase</keyword>
<dbReference type="PANTHER" id="PTHR11347">
    <property type="entry name" value="CYCLIC NUCLEOTIDE PHOSPHODIESTERASE"/>
    <property type="match status" value="1"/>
</dbReference>
<evidence type="ECO:0000256" key="6">
    <source>
        <dbReference type="PIRSR" id="PIRSR623088-2"/>
    </source>
</evidence>
<dbReference type="EMBL" id="JAODUO010000651">
    <property type="protein sequence ID" value="KAK2176621.1"/>
    <property type="molecule type" value="Genomic_DNA"/>
</dbReference>
<dbReference type="SMART" id="SM00065">
    <property type="entry name" value="GAF"/>
    <property type="match status" value="2"/>
</dbReference>
<feature type="binding site" evidence="6">
    <location>
        <position position="784"/>
    </location>
    <ligand>
        <name>AMP</name>
        <dbReference type="ChEBI" id="CHEBI:456215"/>
    </ligand>
</feature>
<dbReference type="SMART" id="SM00471">
    <property type="entry name" value="HDc"/>
    <property type="match status" value="1"/>
</dbReference>
<dbReference type="SUPFAM" id="SSF109604">
    <property type="entry name" value="HD-domain/PDEase-like"/>
    <property type="match status" value="1"/>
</dbReference>
<organism evidence="11 12">
    <name type="scientific">Ridgeia piscesae</name>
    <name type="common">Tubeworm</name>
    <dbReference type="NCBI Taxonomy" id="27915"/>
    <lineage>
        <taxon>Eukaryota</taxon>
        <taxon>Metazoa</taxon>
        <taxon>Spiralia</taxon>
        <taxon>Lophotrochozoa</taxon>
        <taxon>Annelida</taxon>
        <taxon>Polychaeta</taxon>
        <taxon>Sedentaria</taxon>
        <taxon>Canalipalpata</taxon>
        <taxon>Sabellida</taxon>
        <taxon>Siboglinidae</taxon>
        <taxon>Ridgeia</taxon>
    </lineage>
</organism>
<feature type="compositionally biased region" description="Polar residues" evidence="9">
    <location>
        <begin position="849"/>
        <end position="862"/>
    </location>
</feature>
<dbReference type="PROSITE" id="PS51845">
    <property type="entry name" value="PDEASE_I_2"/>
    <property type="match status" value="1"/>
</dbReference>
<dbReference type="FunFam" id="1.10.1300.10:FF:000003">
    <property type="entry name" value="Phosphodiesterase"/>
    <property type="match status" value="1"/>
</dbReference>
<dbReference type="InterPro" id="IPR036971">
    <property type="entry name" value="PDEase_catalytic_dom_sf"/>
</dbReference>
<comment type="similarity">
    <text evidence="1 8">Belongs to the cyclic nucleotide phosphodiesterase family.</text>
</comment>
<dbReference type="PROSITE" id="PS00126">
    <property type="entry name" value="PDEASE_I_1"/>
    <property type="match status" value="1"/>
</dbReference>
<dbReference type="InterPro" id="IPR029016">
    <property type="entry name" value="GAF-like_dom_sf"/>
</dbReference>
<feature type="binding site" evidence="7">
    <location>
        <position position="585"/>
    </location>
    <ligand>
        <name>Zn(2+)</name>
        <dbReference type="ChEBI" id="CHEBI:29105"/>
        <label>1</label>
    </ligand>
</feature>
<keyword evidence="3 7" id="KW-0479">Metal-binding</keyword>
<feature type="active site" description="Proton donor" evidence="5">
    <location>
        <position position="581"/>
    </location>
</feature>
<dbReference type="Proteomes" id="UP001209878">
    <property type="component" value="Unassembled WGS sequence"/>
</dbReference>
<name>A0AAD9NQ83_RIDPI</name>
<reference evidence="11" key="1">
    <citation type="journal article" date="2023" name="Mol. Biol. Evol.">
        <title>Third-Generation Sequencing Reveals the Adaptive Role of the Epigenome in Three Deep-Sea Polychaetes.</title>
        <authorList>
            <person name="Perez M."/>
            <person name="Aroh O."/>
            <person name="Sun Y."/>
            <person name="Lan Y."/>
            <person name="Juniper S.K."/>
            <person name="Young C.R."/>
            <person name="Angers B."/>
            <person name="Qian P.Y."/>
        </authorList>
    </citation>
    <scope>NUCLEOTIDE SEQUENCE</scope>
    <source>
        <strain evidence="11">R07B-5</strain>
    </source>
</reference>
<dbReference type="Gene3D" id="1.10.1300.10">
    <property type="entry name" value="3'5'-cyclic nucleotide phosphodiesterase, catalytic domain"/>
    <property type="match status" value="1"/>
</dbReference>
<proteinExistence type="inferred from homology"/>
<feature type="binding site" evidence="7">
    <location>
        <position position="621"/>
    </location>
    <ligand>
        <name>Zn(2+)</name>
        <dbReference type="ChEBI" id="CHEBI:29105"/>
        <label>1</label>
    </ligand>
</feature>
<comment type="caution">
    <text evidence="11">The sequence shown here is derived from an EMBL/GenBank/DDBJ whole genome shotgun (WGS) entry which is preliminary data.</text>
</comment>
<sequence length="862" mass="97254">MYRRCCFYFQKGVVVYLRYLDSQDLVSSAGLKHTLPKEGPSWEAVQKRKRMSVTNLSPADPLSGLLPSGTGKARRERSKVVCSPVTDKDSDSVLALLVVECDALTPEEHSYLTFFENQLLVSYKRLSRTVRWSPLVNGEKQVDDKSILQLCADLHDADSETLQLKLLSYIAEMTKASAGYILFVDTDCKEMFCQVIGERVLSHEWRFPIGNFEGCYGKLLVTKMPLQLCDMTKEEQEELEKYLGLHLRSLLCVPLLSPLTQQVVAVMCMVNKMAGKVFAQEDVAAINYCFQFTAAMLHSALALAKARRQQSQTQALLSIARNLFTHIDDLTTLLQEIMQEAKILTNAERCSVFLMEKETNELVAKVFDGDTQAGTESAAAEVRIPGNQGIAGHVATTGHVLNIEKAYEHPLFYRKIDELTGFKTRNILCFPIKDRAGEVIGVAELCNKILGSAFTKVDEDIATTFSIYCCISIVNSLLYKKVQEAQQRSKLSNELMIYHMQVTTEEVAQLAEMRIPPPEFFNKKFSSFSFTPRVISYADTPLAVLTMFEDMGFITKFRINKTYLCRFILMVRKGYRDPPYHNWSHAFAVCHFCYIMYKNLDLPKYLDDIELLALFVACLSHDIDHRGTTNSFQIASDSVLAALYSSAGSVLERHHLTQTMAILNTDGCNIFQSMGNTNYQRTLDLISYIILSTDLAHHLRIMEELKKMSQAGYAKGNPGHHKLLLSLLITSCDLSDQTKDWNTAKRIAEMIYQEFFKQGDLEKSLGRDPLLMMDREKACIPELQIGFLESIALPVYSLLAKFFPAARVMVDVMQKNRQMWKKMKGRVKKMDVVTGTAMDSLLATDADESSSNGSNSEPATQL</sequence>
<comment type="cofactor">
    <cofactor evidence="8">
        <name>a divalent metal cation</name>
        <dbReference type="ChEBI" id="CHEBI:60240"/>
    </cofactor>
    <text evidence="8">Binds 2 divalent metal cations per subunit. Site 1 may preferentially bind zinc ions, while site 2 has a preference for magnesium and/or manganese ions.</text>
</comment>
<evidence type="ECO:0000313" key="11">
    <source>
        <dbReference type="EMBL" id="KAK2176621.1"/>
    </source>
</evidence>
<dbReference type="Pfam" id="PF01590">
    <property type="entry name" value="GAF"/>
    <property type="match status" value="2"/>
</dbReference>
<dbReference type="Gene3D" id="3.30.450.40">
    <property type="match status" value="2"/>
</dbReference>
<evidence type="ECO:0000256" key="1">
    <source>
        <dbReference type="ARBA" id="ARBA00007648"/>
    </source>
</evidence>
<gene>
    <name evidence="11" type="ORF">NP493_652g04022</name>
</gene>
<evidence type="ECO:0000256" key="2">
    <source>
        <dbReference type="ARBA" id="ARBA00022535"/>
    </source>
</evidence>
<accession>A0AAD9NQ83</accession>
<feature type="binding site" evidence="6">
    <location>
        <position position="622"/>
    </location>
    <ligand>
        <name>AMP</name>
        <dbReference type="ChEBI" id="CHEBI:456215"/>
    </ligand>
</feature>
<dbReference type="PRINTS" id="PR00387">
    <property type="entry name" value="PDIESTERASE1"/>
</dbReference>
<dbReference type="InterPro" id="IPR002073">
    <property type="entry name" value="PDEase_catalytic_dom"/>
</dbReference>
<dbReference type="InterPro" id="IPR003607">
    <property type="entry name" value="HD/PDEase_dom"/>
</dbReference>
<evidence type="ECO:0000256" key="5">
    <source>
        <dbReference type="PIRSR" id="PIRSR623088-1"/>
    </source>
</evidence>
<protein>
    <recommendedName>
        <fullName evidence="8">Phosphodiesterase</fullName>
        <ecNumber evidence="8">3.1.4.-</ecNumber>
    </recommendedName>
</protein>
<feature type="binding site" evidence="7">
    <location>
        <position position="733"/>
    </location>
    <ligand>
        <name>Zn(2+)</name>
        <dbReference type="ChEBI" id="CHEBI:29105"/>
        <label>1</label>
    </ligand>
</feature>
<dbReference type="GO" id="GO:0007165">
    <property type="term" value="P:signal transduction"/>
    <property type="evidence" value="ECO:0007669"/>
    <property type="project" value="InterPro"/>
</dbReference>
<feature type="binding site" evidence="7">
    <location>
        <position position="622"/>
    </location>
    <ligand>
        <name>Zn(2+)</name>
        <dbReference type="ChEBI" id="CHEBI:29105"/>
        <label>1</label>
    </ligand>
</feature>
<evidence type="ECO:0000259" key="10">
    <source>
        <dbReference type="PROSITE" id="PS51845"/>
    </source>
</evidence>
<keyword evidence="12" id="KW-1185">Reference proteome</keyword>
<dbReference type="GO" id="GO:0004114">
    <property type="term" value="F:3',5'-cyclic-nucleotide phosphodiesterase activity"/>
    <property type="evidence" value="ECO:0007669"/>
    <property type="project" value="InterPro"/>
</dbReference>
<evidence type="ECO:0000313" key="12">
    <source>
        <dbReference type="Proteomes" id="UP001209878"/>
    </source>
</evidence>
<feature type="binding site" evidence="6">
    <location>
        <begin position="581"/>
        <end position="585"/>
    </location>
    <ligand>
        <name>AMP</name>
        <dbReference type="ChEBI" id="CHEBI:456215"/>
    </ligand>
</feature>
<evidence type="ECO:0000256" key="3">
    <source>
        <dbReference type="ARBA" id="ARBA00022723"/>
    </source>
</evidence>
<evidence type="ECO:0000256" key="4">
    <source>
        <dbReference type="ARBA" id="ARBA00022801"/>
    </source>
</evidence>
<feature type="binding site" evidence="6">
    <location>
        <position position="733"/>
    </location>
    <ligand>
        <name>AMP</name>
        <dbReference type="ChEBI" id="CHEBI:456215"/>
    </ligand>
</feature>
<evidence type="ECO:0000256" key="7">
    <source>
        <dbReference type="PIRSR" id="PIRSR623088-3"/>
    </source>
</evidence>
<evidence type="ECO:0000256" key="9">
    <source>
        <dbReference type="SAM" id="MobiDB-lite"/>
    </source>
</evidence>